<protein>
    <recommendedName>
        <fullName evidence="10">Transmembrane and coiled-coil domain-containing protein 4</fullName>
    </recommendedName>
</protein>
<feature type="region of interest" description="Disordered" evidence="6">
    <location>
        <begin position="159"/>
        <end position="188"/>
    </location>
</feature>
<feature type="region of interest" description="Disordered" evidence="6">
    <location>
        <begin position="37"/>
        <end position="57"/>
    </location>
</feature>
<dbReference type="Proteomes" id="UP001341840">
    <property type="component" value="Unassembled WGS sequence"/>
</dbReference>
<organism evidence="8 9">
    <name type="scientific">Stylosanthes scabra</name>
    <dbReference type="NCBI Taxonomy" id="79078"/>
    <lineage>
        <taxon>Eukaryota</taxon>
        <taxon>Viridiplantae</taxon>
        <taxon>Streptophyta</taxon>
        <taxon>Embryophyta</taxon>
        <taxon>Tracheophyta</taxon>
        <taxon>Spermatophyta</taxon>
        <taxon>Magnoliopsida</taxon>
        <taxon>eudicotyledons</taxon>
        <taxon>Gunneridae</taxon>
        <taxon>Pentapetalae</taxon>
        <taxon>rosids</taxon>
        <taxon>fabids</taxon>
        <taxon>Fabales</taxon>
        <taxon>Fabaceae</taxon>
        <taxon>Papilionoideae</taxon>
        <taxon>50 kb inversion clade</taxon>
        <taxon>dalbergioids sensu lato</taxon>
        <taxon>Dalbergieae</taxon>
        <taxon>Pterocarpus clade</taxon>
        <taxon>Stylosanthes</taxon>
    </lineage>
</organism>
<feature type="transmembrane region" description="Helical" evidence="7">
    <location>
        <begin position="473"/>
        <end position="494"/>
    </location>
</feature>
<dbReference type="Gene3D" id="3.40.50.1820">
    <property type="entry name" value="alpha/beta hydrolase"/>
    <property type="match status" value="1"/>
</dbReference>
<name>A0ABU6SPM4_9FABA</name>
<keyword evidence="9" id="KW-1185">Reference proteome</keyword>
<evidence type="ECO:0000256" key="7">
    <source>
        <dbReference type="SAM" id="Phobius"/>
    </source>
</evidence>
<dbReference type="EMBL" id="JASCZI010061191">
    <property type="protein sequence ID" value="MED6137960.1"/>
    <property type="molecule type" value="Genomic_DNA"/>
</dbReference>
<keyword evidence="3 7" id="KW-0812">Transmembrane</keyword>
<comment type="caution">
    <text evidence="8">The sequence shown here is derived from an EMBL/GenBank/DDBJ whole genome shotgun (WGS) entry which is preliminary data.</text>
</comment>
<gene>
    <name evidence="8" type="ORF">PIB30_069889</name>
</gene>
<keyword evidence="4 7" id="KW-1133">Transmembrane helix</keyword>
<dbReference type="PANTHER" id="PTHR17920:SF3">
    <property type="entry name" value="TRANSMEMBRANE AND COILED-COIL DOMAIN-CONTAINING PROTEIN 4"/>
    <property type="match status" value="1"/>
</dbReference>
<evidence type="ECO:0000256" key="3">
    <source>
        <dbReference type="ARBA" id="ARBA00022692"/>
    </source>
</evidence>
<dbReference type="InterPro" id="IPR007941">
    <property type="entry name" value="DUF726"/>
</dbReference>
<dbReference type="Pfam" id="PF05277">
    <property type="entry name" value="DUF726"/>
    <property type="match status" value="1"/>
</dbReference>
<comment type="similarity">
    <text evidence="2">Belongs to the TMCO4 family.</text>
</comment>
<reference evidence="8 9" key="1">
    <citation type="journal article" date="2023" name="Plants (Basel)">
        <title>Bridging the Gap: Combining Genomics and Transcriptomics Approaches to Understand Stylosanthes scabra, an Orphan Legume from the Brazilian Caatinga.</title>
        <authorList>
            <person name="Ferreira-Neto J.R.C."/>
            <person name="da Silva M.D."/>
            <person name="Binneck E."/>
            <person name="de Melo N.F."/>
            <person name="da Silva R.H."/>
            <person name="de Melo A.L.T.M."/>
            <person name="Pandolfi V."/>
            <person name="Bustamante F.O."/>
            <person name="Brasileiro-Vidal A.C."/>
            <person name="Benko-Iseppon A.M."/>
        </authorList>
    </citation>
    <scope>NUCLEOTIDE SEQUENCE [LARGE SCALE GENOMIC DNA]</scope>
    <source>
        <tissue evidence="8">Leaves</tissue>
    </source>
</reference>
<evidence type="ECO:0000256" key="4">
    <source>
        <dbReference type="ARBA" id="ARBA00022989"/>
    </source>
</evidence>
<dbReference type="SUPFAM" id="SSF53474">
    <property type="entry name" value="alpha/beta-Hydrolases"/>
    <property type="match status" value="1"/>
</dbReference>
<keyword evidence="5 7" id="KW-0472">Membrane</keyword>
<comment type="subcellular location">
    <subcellularLocation>
        <location evidence="1">Membrane</location>
        <topology evidence="1">Multi-pass membrane protein</topology>
    </subcellularLocation>
</comment>
<sequence>MAAATTSYLSPTQKYAAGALFGLALHQAHLHQTRSLGLPSVSDDDQPSTSESGAVSEDPHLWVHHSSDLLRPVFKYLDIDSGAWSGLEETAGSSSASRHVGPFLRLLSADFDDDSQRSDQERALSEAVDAMARTLEKIQESPASKRDKIREYEHQCREKFSNAEAQSESEKEELPFETPHMPETPYFECKNPRQESIISKIDESPIEEVSMLSYQRKITVLYELLAACLSDLGEGNKKYTRRRRGYDARHRVALRLLTTWLDVQWKKMEAIETIVASSAMALSKEQESNKEETQSKESKWAKWKRGGIIGAAAVTGGALMAITGGLAAPAIAAGLGAMAPTLGTLIPVIGAGGFAAAASAAGTVAGSVAVAASFGAAGAGLTGTKMARRVGNVDGFEFKAIGETHNQGRLGVEILISGFVFEEEDFIRPWDGLNDNLERYALQWESKNLIAVSTAIQDWLTSRIAMELMKHGAMMTVMSALLTALAWPATLLAATDFIDSTWTIAIDRSDKAGKLLAEVLLGGLQGNRPVTLVGYSLGARVIYKCLECLAETESSAELVERVVLLGAPIPIKDENWEAAREMVSGRFVNAYSRNDWMLGVAFRASLLSQGLAGIQPIDIPGIQNVDVTDLIDGHSSYLWATQKILDQLDLDSYYPVYNSILCHF</sequence>
<dbReference type="PANTHER" id="PTHR17920">
    <property type="entry name" value="TRANSMEMBRANE AND COILED-COIL DOMAIN-CONTAINING PROTEIN 4 TMCO4"/>
    <property type="match status" value="1"/>
</dbReference>
<evidence type="ECO:0000256" key="2">
    <source>
        <dbReference type="ARBA" id="ARBA00009824"/>
    </source>
</evidence>
<evidence type="ECO:0000256" key="5">
    <source>
        <dbReference type="ARBA" id="ARBA00023136"/>
    </source>
</evidence>
<evidence type="ECO:0000313" key="9">
    <source>
        <dbReference type="Proteomes" id="UP001341840"/>
    </source>
</evidence>
<accession>A0ABU6SPM4</accession>
<feature type="transmembrane region" description="Helical" evidence="7">
    <location>
        <begin position="353"/>
        <end position="379"/>
    </location>
</feature>
<feature type="transmembrane region" description="Helical" evidence="7">
    <location>
        <begin position="308"/>
        <end position="333"/>
    </location>
</feature>
<dbReference type="InterPro" id="IPR029058">
    <property type="entry name" value="AB_hydrolase_fold"/>
</dbReference>
<evidence type="ECO:0000256" key="1">
    <source>
        <dbReference type="ARBA" id="ARBA00004141"/>
    </source>
</evidence>
<evidence type="ECO:0000256" key="6">
    <source>
        <dbReference type="SAM" id="MobiDB-lite"/>
    </source>
</evidence>
<evidence type="ECO:0000313" key="8">
    <source>
        <dbReference type="EMBL" id="MED6137960.1"/>
    </source>
</evidence>
<proteinExistence type="inferred from homology"/>
<evidence type="ECO:0008006" key="10">
    <source>
        <dbReference type="Google" id="ProtNLM"/>
    </source>
</evidence>